<name>A0ABR2U1G2_9ROSI</name>
<evidence type="ECO:0000313" key="1">
    <source>
        <dbReference type="EMBL" id="KAK9043327.1"/>
    </source>
</evidence>
<accession>A0ABR2U1G2</accession>
<dbReference type="Proteomes" id="UP001396334">
    <property type="component" value="Unassembled WGS sequence"/>
</dbReference>
<protein>
    <submittedName>
        <fullName evidence="1">Uncharacterized protein</fullName>
    </submittedName>
</protein>
<evidence type="ECO:0000313" key="2">
    <source>
        <dbReference type="Proteomes" id="UP001396334"/>
    </source>
</evidence>
<dbReference type="EMBL" id="JBBPBN010000003">
    <property type="protein sequence ID" value="KAK9043327.1"/>
    <property type="molecule type" value="Genomic_DNA"/>
</dbReference>
<reference evidence="1 2" key="1">
    <citation type="journal article" date="2024" name="G3 (Bethesda)">
        <title>Genome assembly of Hibiscus sabdariffa L. provides insights into metabolisms of medicinal natural products.</title>
        <authorList>
            <person name="Kim T."/>
        </authorList>
    </citation>
    <scope>NUCLEOTIDE SEQUENCE [LARGE SCALE GENOMIC DNA]</scope>
    <source>
        <strain evidence="1">TK-2024</strain>
        <tissue evidence="1">Old leaves</tissue>
    </source>
</reference>
<gene>
    <name evidence="1" type="ORF">V6N11_071672</name>
</gene>
<proteinExistence type="predicted"/>
<comment type="caution">
    <text evidence="1">The sequence shown here is derived from an EMBL/GenBank/DDBJ whole genome shotgun (WGS) entry which is preliminary data.</text>
</comment>
<keyword evidence="2" id="KW-1185">Reference proteome</keyword>
<organism evidence="1 2">
    <name type="scientific">Hibiscus sabdariffa</name>
    <name type="common">roselle</name>
    <dbReference type="NCBI Taxonomy" id="183260"/>
    <lineage>
        <taxon>Eukaryota</taxon>
        <taxon>Viridiplantae</taxon>
        <taxon>Streptophyta</taxon>
        <taxon>Embryophyta</taxon>
        <taxon>Tracheophyta</taxon>
        <taxon>Spermatophyta</taxon>
        <taxon>Magnoliopsida</taxon>
        <taxon>eudicotyledons</taxon>
        <taxon>Gunneridae</taxon>
        <taxon>Pentapetalae</taxon>
        <taxon>rosids</taxon>
        <taxon>malvids</taxon>
        <taxon>Malvales</taxon>
        <taxon>Malvaceae</taxon>
        <taxon>Malvoideae</taxon>
        <taxon>Hibiscus</taxon>
    </lineage>
</organism>
<sequence>MIGLWAYSNTRDCPNRFASFRDSRSFKDVLLNAAPKVLRPSLLDKRGKNISGYVLETRKSEVLGSEESFFMTGVSTHEVEVEVVSIHPKPAVSLDPKWQISIKKEKMNWFRYSLVGYIKSMYVLLNAAPKVLRPSLLDKRGKNISGYVLETRKSEVLGSEESFFMTGVSTHEVEVEVVSIHPKPAVALDPKWQISIKKEKMNWFRYSLMGYIKSMYTQKWCRLPRERMVSRRRCAHGLENNGRENVELVESQGKSHEHVAINLVGSSLSKCNLHEVQVISVTNLVIDGSMTCFVHEGSDDGLPISHDSRLQDIDVGLFDAGRKVGSTTFNNKGDLASVYEFISRPVEPNPEGLEANKNWENLLNTKAIDSKREGEKRGAIEFLLLQRVFSRISWLVNQL</sequence>